<sequence length="134" mass="14812">MVYAFPYHLNKRAAKFKRCEPHVPAINNVTLSPDPPKAGSNLEVKGSATPRDAIINGDLFFFAIIDITTIQYVFHPPPLDICANTECPTLTFNFDINYNLSDVRSFPEKFGVGIQIGPDITRLKACGGALFPKK</sequence>
<keyword evidence="2" id="KW-1185">Reference proteome</keyword>
<reference evidence="1" key="1">
    <citation type="submission" date="2021-06" db="EMBL/GenBank/DDBJ databases">
        <authorList>
            <person name="Kallberg Y."/>
            <person name="Tangrot J."/>
            <person name="Rosling A."/>
        </authorList>
    </citation>
    <scope>NUCLEOTIDE SEQUENCE</scope>
    <source>
        <strain evidence="1">FL966</strain>
    </source>
</reference>
<protein>
    <submittedName>
        <fullName evidence="1">23633_t:CDS:1</fullName>
    </submittedName>
</protein>
<dbReference type="SUPFAM" id="SSF81296">
    <property type="entry name" value="E set domains"/>
    <property type="match status" value="1"/>
</dbReference>
<gene>
    <name evidence="1" type="ORF">CPELLU_LOCUS18395</name>
</gene>
<proteinExistence type="predicted"/>
<dbReference type="AlphaFoldDB" id="A0A9N9P6G0"/>
<dbReference type="InterPro" id="IPR014756">
    <property type="entry name" value="Ig_E-set"/>
</dbReference>
<evidence type="ECO:0000313" key="1">
    <source>
        <dbReference type="EMBL" id="CAG8808482.1"/>
    </source>
</evidence>
<dbReference type="EMBL" id="CAJVQA010036413">
    <property type="protein sequence ID" value="CAG8808482.1"/>
    <property type="molecule type" value="Genomic_DNA"/>
</dbReference>
<accession>A0A9N9P6G0</accession>
<evidence type="ECO:0000313" key="2">
    <source>
        <dbReference type="Proteomes" id="UP000789759"/>
    </source>
</evidence>
<dbReference type="OrthoDB" id="6409159at2759"/>
<name>A0A9N9P6G0_9GLOM</name>
<comment type="caution">
    <text evidence="1">The sequence shown here is derived from an EMBL/GenBank/DDBJ whole genome shotgun (WGS) entry which is preliminary data.</text>
</comment>
<organism evidence="1 2">
    <name type="scientific">Cetraspora pellucida</name>
    <dbReference type="NCBI Taxonomy" id="1433469"/>
    <lineage>
        <taxon>Eukaryota</taxon>
        <taxon>Fungi</taxon>
        <taxon>Fungi incertae sedis</taxon>
        <taxon>Mucoromycota</taxon>
        <taxon>Glomeromycotina</taxon>
        <taxon>Glomeromycetes</taxon>
        <taxon>Diversisporales</taxon>
        <taxon>Gigasporaceae</taxon>
        <taxon>Cetraspora</taxon>
    </lineage>
</organism>
<dbReference type="Proteomes" id="UP000789759">
    <property type="component" value="Unassembled WGS sequence"/>
</dbReference>